<keyword evidence="3" id="KW-0862">Zinc</keyword>
<dbReference type="InterPro" id="IPR013083">
    <property type="entry name" value="Znf_RING/FYVE/PHD"/>
</dbReference>
<dbReference type="Pfam" id="PF13765">
    <property type="entry name" value="PRY"/>
    <property type="match status" value="1"/>
</dbReference>
<dbReference type="PROSITE" id="PS50188">
    <property type="entry name" value="B302_SPRY"/>
    <property type="match status" value="1"/>
</dbReference>
<dbReference type="GeneTree" id="ENSGT01030000234583"/>
<dbReference type="PROSITE" id="PS50119">
    <property type="entry name" value="ZF_BBOX"/>
    <property type="match status" value="1"/>
</dbReference>
<dbReference type="InterPro" id="IPR001841">
    <property type="entry name" value="Znf_RING"/>
</dbReference>
<dbReference type="InterPro" id="IPR050143">
    <property type="entry name" value="TRIM/RBCC"/>
</dbReference>
<dbReference type="Pfam" id="PF13445">
    <property type="entry name" value="zf-RING_UBOX"/>
    <property type="match status" value="1"/>
</dbReference>
<dbReference type="InterPro" id="IPR001870">
    <property type="entry name" value="B30.2/SPRY"/>
</dbReference>
<dbReference type="InterPro" id="IPR000315">
    <property type="entry name" value="Znf_B-box"/>
</dbReference>
<proteinExistence type="predicted"/>
<dbReference type="SMART" id="SM00336">
    <property type="entry name" value="BBOX"/>
    <property type="match status" value="1"/>
</dbReference>
<dbReference type="InterPro" id="IPR003879">
    <property type="entry name" value="Butyrophylin_SPRY"/>
</dbReference>
<feature type="domain" description="RING-type" evidence="5">
    <location>
        <begin position="14"/>
        <end position="56"/>
    </location>
</feature>
<dbReference type="InterPro" id="IPR017907">
    <property type="entry name" value="Znf_RING_CS"/>
</dbReference>
<dbReference type="InterPro" id="IPR013320">
    <property type="entry name" value="ConA-like_dom_sf"/>
</dbReference>
<dbReference type="CDD" id="cd12893">
    <property type="entry name" value="SPRY_PRY_TRIM35"/>
    <property type="match status" value="1"/>
</dbReference>
<dbReference type="InterPro" id="IPR006574">
    <property type="entry name" value="PRY"/>
</dbReference>
<protein>
    <submittedName>
        <fullName evidence="8">Tripartite motif containing 35-14</fullName>
    </submittedName>
</protein>
<dbReference type="InterPro" id="IPR043136">
    <property type="entry name" value="B30.2/SPRY_sf"/>
</dbReference>
<dbReference type="SUPFAM" id="SSF49899">
    <property type="entry name" value="Concanavalin A-like lectins/glucanases"/>
    <property type="match status" value="1"/>
</dbReference>
<dbReference type="SMART" id="SM00589">
    <property type="entry name" value="PRY"/>
    <property type="match status" value="1"/>
</dbReference>
<dbReference type="Gene3D" id="3.30.40.10">
    <property type="entry name" value="Zinc/RING finger domain, C3HC4 (zinc finger)"/>
    <property type="match status" value="1"/>
</dbReference>
<dbReference type="PANTHER" id="PTHR24103">
    <property type="entry name" value="E3 UBIQUITIN-PROTEIN LIGASE TRIM"/>
    <property type="match status" value="1"/>
</dbReference>
<dbReference type="SUPFAM" id="SSF57850">
    <property type="entry name" value="RING/U-box"/>
    <property type="match status" value="1"/>
</dbReference>
<keyword evidence="1" id="KW-0479">Metal-binding</keyword>
<evidence type="ECO:0000256" key="4">
    <source>
        <dbReference type="PROSITE-ProRule" id="PRU00024"/>
    </source>
</evidence>
<sequence>MATPFTLLESELSCSICCDIFREPVVLRCCHSFCRACLGRYWGQCVPSARQCPLCRHVAPLTEEPVLNLALRNLCDSYLQKGEGQDSSQGGFGRDPQCPLHEEPFKLFCLEDKVPICVVCQSSKAHKTHGCSPIGEAVLECKEVLRAALGALRGKREASEKVKQTFEEEVVHIMNQVLHTETLIRAEFEKLHAFLQAEEATRMAALKKEGKAKALNFNNQIKEMTRSMSSLSHSIAVIEEDHSHRHTYRQFGNSNNAQCTTQEPVVLSGALVNVASHLDSLKYRVWKKMLGTVQYHPVILDPNSAAPWLVLSEDLTSVYKGNERQRLPNNPERFSLDEAVLGACSFRSGEHWWDVDVGDSSTWVVGVAKESNMHFAGTSPPTQLVLTKKPCVVRVQLNCDRGRVVFSDPSDNTPIYTFKHTLTGEVFPYLWVGCKEHPLRLLPVPVSITQAQVSSARSWF</sequence>
<dbReference type="GO" id="GO:0008270">
    <property type="term" value="F:zinc ion binding"/>
    <property type="evidence" value="ECO:0007669"/>
    <property type="project" value="UniProtKB-KW"/>
</dbReference>
<evidence type="ECO:0000313" key="9">
    <source>
        <dbReference type="Proteomes" id="UP000261540"/>
    </source>
</evidence>
<feature type="domain" description="B box-type" evidence="6">
    <location>
        <begin position="93"/>
        <end position="134"/>
    </location>
</feature>
<dbReference type="Ensembl" id="ENSPKIT00000042250.1">
    <property type="protein sequence ID" value="ENSPKIP00000017734.1"/>
    <property type="gene ID" value="ENSPKIG00000003506.1"/>
</dbReference>
<evidence type="ECO:0000259" key="7">
    <source>
        <dbReference type="PROSITE" id="PS50188"/>
    </source>
</evidence>
<reference evidence="8" key="2">
    <citation type="submission" date="2025-09" db="UniProtKB">
        <authorList>
            <consortium name="Ensembl"/>
        </authorList>
    </citation>
    <scope>IDENTIFICATION</scope>
</reference>
<dbReference type="Gene3D" id="2.60.120.920">
    <property type="match status" value="2"/>
</dbReference>
<evidence type="ECO:0000259" key="5">
    <source>
        <dbReference type="PROSITE" id="PS50089"/>
    </source>
</evidence>
<evidence type="ECO:0000256" key="3">
    <source>
        <dbReference type="ARBA" id="ARBA00022833"/>
    </source>
</evidence>
<dbReference type="SUPFAM" id="SSF57845">
    <property type="entry name" value="B-box zinc-binding domain"/>
    <property type="match status" value="1"/>
</dbReference>
<organism evidence="8 9">
    <name type="scientific">Paramormyrops kingsleyae</name>
    <dbReference type="NCBI Taxonomy" id="1676925"/>
    <lineage>
        <taxon>Eukaryota</taxon>
        <taxon>Metazoa</taxon>
        <taxon>Chordata</taxon>
        <taxon>Craniata</taxon>
        <taxon>Vertebrata</taxon>
        <taxon>Euteleostomi</taxon>
        <taxon>Actinopterygii</taxon>
        <taxon>Neopterygii</taxon>
        <taxon>Teleostei</taxon>
        <taxon>Osteoglossocephala</taxon>
        <taxon>Osteoglossomorpha</taxon>
        <taxon>Osteoglossiformes</taxon>
        <taxon>Mormyridae</taxon>
        <taxon>Paramormyrops</taxon>
    </lineage>
</organism>
<name>A0A3B3RH26_9TELE</name>
<reference evidence="8" key="1">
    <citation type="submission" date="2025-08" db="UniProtKB">
        <authorList>
            <consortium name="Ensembl"/>
        </authorList>
    </citation>
    <scope>IDENTIFICATION</scope>
</reference>
<evidence type="ECO:0000256" key="2">
    <source>
        <dbReference type="ARBA" id="ARBA00022771"/>
    </source>
</evidence>
<dbReference type="SMART" id="SM00184">
    <property type="entry name" value="RING"/>
    <property type="match status" value="1"/>
</dbReference>
<dbReference type="Gene3D" id="3.30.160.60">
    <property type="entry name" value="Classic Zinc Finger"/>
    <property type="match status" value="1"/>
</dbReference>
<keyword evidence="9" id="KW-1185">Reference proteome</keyword>
<feature type="domain" description="B30.2/SPRY" evidence="7">
    <location>
        <begin position="278"/>
        <end position="460"/>
    </location>
</feature>
<dbReference type="PRINTS" id="PR01407">
    <property type="entry name" value="BUTYPHLNCDUF"/>
</dbReference>
<accession>A0A3B3RH26</accession>
<evidence type="ECO:0000256" key="1">
    <source>
        <dbReference type="ARBA" id="ARBA00022723"/>
    </source>
</evidence>
<dbReference type="AlphaFoldDB" id="A0A3B3RH26"/>
<dbReference type="Pfam" id="PF00643">
    <property type="entry name" value="zf-B_box"/>
    <property type="match status" value="1"/>
</dbReference>
<dbReference type="PROSITE" id="PS50089">
    <property type="entry name" value="ZF_RING_2"/>
    <property type="match status" value="1"/>
</dbReference>
<dbReference type="InterPro" id="IPR027370">
    <property type="entry name" value="Znf-RING_euk"/>
</dbReference>
<dbReference type="GO" id="GO:0005737">
    <property type="term" value="C:cytoplasm"/>
    <property type="evidence" value="ECO:0007669"/>
    <property type="project" value="UniProtKB-SubCell"/>
</dbReference>
<evidence type="ECO:0000313" key="8">
    <source>
        <dbReference type="Ensembl" id="ENSPKIP00000017734.1"/>
    </source>
</evidence>
<dbReference type="PROSITE" id="PS00518">
    <property type="entry name" value="ZF_RING_1"/>
    <property type="match status" value="1"/>
</dbReference>
<keyword evidence="2 4" id="KW-0863">Zinc-finger</keyword>
<dbReference type="Proteomes" id="UP000261540">
    <property type="component" value="Unplaced"/>
</dbReference>
<evidence type="ECO:0000259" key="6">
    <source>
        <dbReference type="PROSITE" id="PS50119"/>
    </source>
</evidence>